<proteinExistence type="predicted"/>
<evidence type="ECO:0000313" key="2">
    <source>
        <dbReference type="Ensembl" id="ENSELUP00000025711.2"/>
    </source>
</evidence>
<reference evidence="3" key="1">
    <citation type="journal article" date="2014" name="PLoS ONE">
        <title>The genome and linkage map of the northern pike (Esox lucius): conserved synteny revealed between the salmonid sister group and the Neoteleostei.</title>
        <authorList>
            <person name="Rondeau E.B."/>
            <person name="Minkley D.R."/>
            <person name="Leong J.S."/>
            <person name="Messmer A.M."/>
            <person name="Jantzen J.R."/>
            <person name="von Schalburg K.R."/>
            <person name="Lemon C."/>
            <person name="Bird N.H."/>
            <person name="Koop B.F."/>
        </authorList>
    </citation>
    <scope>NUCLEOTIDE SEQUENCE</scope>
</reference>
<feature type="compositionally biased region" description="Basic and acidic residues" evidence="1">
    <location>
        <begin position="59"/>
        <end position="87"/>
    </location>
</feature>
<reference evidence="2" key="2">
    <citation type="submission" date="2020-02" db="EMBL/GenBank/DDBJ databases">
        <title>Esox lucius (northern pike) genome, fEsoLuc1, primary haplotype.</title>
        <authorList>
            <person name="Myers G."/>
            <person name="Karagic N."/>
            <person name="Meyer A."/>
            <person name="Pippel M."/>
            <person name="Reichard M."/>
            <person name="Winkler S."/>
            <person name="Tracey A."/>
            <person name="Sims Y."/>
            <person name="Howe K."/>
            <person name="Rhie A."/>
            <person name="Formenti G."/>
            <person name="Durbin R."/>
            <person name="Fedrigo O."/>
            <person name="Jarvis E.D."/>
        </authorList>
    </citation>
    <scope>NUCLEOTIDE SEQUENCE [LARGE SCALE GENOMIC DNA]</scope>
</reference>
<evidence type="ECO:0000313" key="3">
    <source>
        <dbReference type="Proteomes" id="UP000265140"/>
    </source>
</evidence>
<gene>
    <name evidence="2" type="primary">CPLX1</name>
</gene>
<evidence type="ECO:0000256" key="1">
    <source>
        <dbReference type="SAM" id="MobiDB-lite"/>
    </source>
</evidence>
<reference evidence="2" key="3">
    <citation type="submission" date="2025-08" db="UniProtKB">
        <authorList>
            <consortium name="Ensembl"/>
        </authorList>
    </citation>
    <scope>IDENTIFICATION</scope>
</reference>
<dbReference type="Proteomes" id="UP000265140">
    <property type="component" value="Chromosome 6"/>
</dbReference>
<dbReference type="AlphaFoldDB" id="A0A3P8ZAA9"/>
<keyword evidence="3" id="KW-1185">Reference proteome</keyword>
<feature type="region of interest" description="Disordered" evidence="1">
    <location>
        <begin position="49"/>
        <end position="132"/>
    </location>
</feature>
<dbReference type="InParanoid" id="A0A3P8ZAA9"/>
<accession>A0A3P8ZAA9</accession>
<name>A0A3P8ZAA9_ESOLU</name>
<reference evidence="2" key="4">
    <citation type="submission" date="2025-09" db="UniProtKB">
        <authorList>
            <consortium name="Ensembl"/>
        </authorList>
    </citation>
    <scope>IDENTIFICATION</scope>
</reference>
<feature type="compositionally biased region" description="Polar residues" evidence="1">
    <location>
        <begin position="114"/>
        <end position="125"/>
    </location>
</feature>
<protein>
    <submittedName>
        <fullName evidence="2">Uncharacterized protein</fullName>
    </submittedName>
</protein>
<dbReference type="Ensembl" id="ENSELUT00000037489.3">
    <property type="protein sequence ID" value="ENSELUP00000025711.2"/>
    <property type="gene ID" value="ENSELUG00000001027.3"/>
</dbReference>
<organism evidence="2 3">
    <name type="scientific">Esox lucius</name>
    <name type="common">Northern pike</name>
    <dbReference type="NCBI Taxonomy" id="8010"/>
    <lineage>
        <taxon>Eukaryota</taxon>
        <taxon>Metazoa</taxon>
        <taxon>Chordata</taxon>
        <taxon>Craniata</taxon>
        <taxon>Vertebrata</taxon>
        <taxon>Euteleostomi</taxon>
        <taxon>Actinopterygii</taxon>
        <taxon>Neopterygii</taxon>
        <taxon>Teleostei</taxon>
        <taxon>Protacanthopterygii</taxon>
        <taxon>Esociformes</taxon>
        <taxon>Esocidae</taxon>
        <taxon>Esox</taxon>
    </lineage>
</organism>
<sequence>MLQGQGGGFVYISKDMCGKADRDSGKQRCREAERDMRRNRDAWMVKRETMRKARTGRNTAERKHGREGVRNGQNERKRELGEERERQICSGERATETGLLLPGCTDEPHFPAPSVTSPCVESSTYVKPPTAT</sequence>